<dbReference type="NCBIfam" id="TIGR00167">
    <property type="entry name" value="cbbA"/>
    <property type="match status" value="1"/>
</dbReference>
<evidence type="ECO:0000313" key="5">
    <source>
        <dbReference type="Proteomes" id="UP000177190"/>
    </source>
</evidence>
<dbReference type="EMBL" id="MHOM01000036">
    <property type="protein sequence ID" value="OGZ63434.1"/>
    <property type="molecule type" value="Genomic_DNA"/>
</dbReference>
<dbReference type="InterPro" id="IPR013785">
    <property type="entry name" value="Aldolase_TIM"/>
</dbReference>
<dbReference type="InterPro" id="IPR000771">
    <property type="entry name" value="FBA_II"/>
</dbReference>
<dbReference type="AlphaFoldDB" id="A0A1G2HLN7"/>
<feature type="binding site" evidence="3">
    <location>
        <position position="102"/>
    </location>
    <ligand>
        <name>Zn(2+)</name>
        <dbReference type="ChEBI" id="CHEBI:29105"/>
        <label>2</label>
    </ligand>
</feature>
<sequence>MKDLKYYFKKAQKEGWAMPQFNFSDFSQMKAIIEACKNLKSPVILGTSEGESKFFGIQEAVVLRNLLRNKLRNPIFLNLDHGKSFEYLKQAIDAGYDSVHFDGSKLPLEENIKISKQVKKYAKSRLRRGSSILSGWRGVLVEGEVGRIGTDSSKVYSEKFEIKEDDLTKPDQAKEYIKKTGVDLLAVSIGNFHGIEVSGIDPNLRLDVLNKIKKETGNMFLVLHGGSGAQDDDIKEAIKLGIVKININTELRLAYSEALRKILADNSDEITPYKYLPEAQKSVAKIVEGKIVLFGSANRV</sequence>
<dbReference type="PANTHER" id="PTHR30304">
    <property type="entry name" value="D-TAGATOSE-1,6-BISPHOSPHATE ALDOLASE"/>
    <property type="match status" value="1"/>
</dbReference>
<feature type="binding site" evidence="3">
    <location>
        <position position="193"/>
    </location>
    <ligand>
        <name>Zn(2+)</name>
        <dbReference type="ChEBI" id="CHEBI:29105"/>
        <label>1</label>
        <note>catalytic</note>
    </ligand>
</feature>
<evidence type="ECO:0000256" key="2">
    <source>
        <dbReference type="PIRSR" id="PIRSR001359-2"/>
    </source>
</evidence>
<feature type="binding site" evidence="3">
    <location>
        <position position="144"/>
    </location>
    <ligand>
        <name>Zn(2+)</name>
        <dbReference type="ChEBI" id="CHEBI:29105"/>
        <label>2</label>
    </ligand>
</feature>
<dbReference type="GO" id="GO:0008270">
    <property type="term" value="F:zinc ion binding"/>
    <property type="evidence" value="ECO:0007669"/>
    <property type="project" value="InterPro"/>
</dbReference>
<dbReference type="CDD" id="cd00947">
    <property type="entry name" value="TBP_aldolase_IIB"/>
    <property type="match status" value="1"/>
</dbReference>
<evidence type="ECO:0000256" key="1">
    <source>
        <dbReference type="PIRSR" id="PIRSR001359-1"/>
    </source>
</evidence>
<dbReference type="PIRSF" id="PIRSF001359">
    <property type="entry name" value="F_bP_aldolase_II"/>
    <property type="match status" value="1"/>
</dbReference>
<comment type="cofactor">
    <cofactor evidence="3">
        <name>Zn(2+)</name>
        <dbReference type="ChEBI" id="CHEBI:29105"/>
    </cofactor>
    <text evidence="3">Binds 2 Zn(2+) ions per subunit. One is catalytic and the other provides a structural contribution.</text>
</comment>
<feature type="active site" description="Proton donor" evidence="1">
    <location>
        <position position="80"/>
    </location>
</feature>
<name>A0A1G2HLN7_9BACT</name>
<gene>
    <name evidence="4" type="ORF">A2812_01795</name>
</gene>
<comment type="caution">
    <text evidence="4">The sequence shown here is derived from an EMBL/GenBank/DDBJ whole genome shotgun (WGS) entry which is preliminary data.</text>
</comment>
<feature type="binding site" evidence="2">
    <location>
        <position position="194"/>
    </location>
    <ligand>
        <name>dihydroxyacetone phosphate</name>
        <dbReference type="ChEBI" id="CHEBI:57642"/>
    </ligand>
</feature>
<dbReference type="STRING" id="1802200.A2812_01795"/>
<dbReference type="InterPro" id="IPR050246">
    <property type="entry name" value="Class_II_FBP_aldolase"/>
</dbReference>
<dbReference type="Pfam" id="PF01116">
    <property type="entry name" value="F_bP_aldolase"/>
    <property type="match status" value="1"/>
</dbReference>
<proteinExistence type="predicted"/>
<evidence type="ECO:0000256" key="3">
    <source>
        <dbReference type="PIRSR" id="PIRSR001359-3"/>
    </source>
</evidence>
<feature type="binding site" evidence="2">
    <location>
        <begin position="225"/>
        <end position="227"/>
    </location>
    <ligand>
        <name>dihydroxyacetone phosphate</name>
        <dbReference type="ChEBI" id="CHEBI:57642"/>
    </ligand>
</feature>
<accession>A0A1G2HLN7</accession>
<feature type="binding site" evidence="2">
    <location>
        <begin position="246"/>
        <end position="249"/>
    </location>
    <ligand>
        <name>dihydroxyacetone phosphate</name>
        <dbReference type="ChEBI" id="CHEBI:57642"/>
    </ligand>
</feature>
<keyword evidence="3" id="KW-0479">Metal-binding</keyword>
<feature type="binding site" evidence="3">
    <location>
        <position position="224"/>
    </location>
    <ligand>
        <name>Zn(2+)</name>
        <dbReference type="ChEBI" id="CHEBI:29105"/>
        <label>1</label>
        <note>catalytic</note>
    </ligand>
</feature>
<evidence type="ECO:0000313" key="4">
    <source>
        <dbReference type="EMBL" id="OGZ63434.1"/>
    </source>
</evidence>
<dbReference type="Proteomes" id="UP000177190">
    <property type="component" value="Unassembled WGS sequence"/>
</dbReference>
<organism evidence="4 5">
    <name type="scientific">Candidatus Staskawiczbacteria bacterium RIFCSPHIGHO2_01_FULL_36_16</name>
    <dbReference type="NCBI Taxonomy" id="1802200"/>
    <lineage>
        <taxon>Bacteria</taxon>
        <taxon>Candidatus Staskawicziibacteriota</taxon>
    </lineage>
</organism>
<dbReference type="GO" id="GO:0016832">
    <property type="term" value="F:aldehyde-lyase activity"/>
    <property type="evidence" value="ECO:0007669"/>
    <property type="project" value="InterPro"/>
</dbReference>
<evidence type="ECO:0008006" key="6">
    <source>
        <dbReference type="Google" id="ProtNLM"/>
    </source>
</evidence>
<keyword evidence="3" id="KW-0862">Zinc</keyword>
<dbReference type="PANTHER" id="PTHR30304:SF0">
    <property type="entry name" value="D-TAGATOSE-1,6-BISPHOSPHATE ALDOLASE SUBUNIT GATY-RELATED"/>
    <property type="match status" value="1"/>
</dbReference>
<protein>
    <recommendedName>
        <fullName evidence="6">Tagatose-bisphosphate aldolase</fullName>
    </recommendedName>
</protein>
<dbReference type="Gene3D" id="3.20.20.70">
    <property type="entry name" value="Aldolase class I"/>
    <property type="match status" value="1"/>
</dbReference>
<feature type="binding site" evidence="3">
    <location>
        <position position="81"/>
    </location>
    <ligand>
        <name>Zn(2+)</name>
        <dbReference type="ChEBI" id="CHEBI:29105"/>
        <label>1</label>
        <note>catalytic</note>
    </ligand>
</feature>
<reference evidence="4 5" key="1">
    <citation type="journal article" date="2016" name="Nat. Commun.">
        <title>Thousands of microbial genomes shed light on interconnected biogeochemical processes in an aquifer system.</title>
        <authorList>
            <person name="Anantharaman K."/>
            <person name="Brown C.T."/>
            <person name="Hug L.A."/>
            <person name="Sharon I."/>
            <person name="Castelle C.J."/>
            <person name="Probst A.J."/>
            <person name="Thomas B.C."/>
            <person name="Singh A."/>
            <person name="Wilkins M.J."/>
            <person name="Karaoz U."/>
            <person name="Brodie E.L."/>
            <person name="Williams K.H."/>
            <person name="Hubbard S.S."/>
            <person name="Banfield J.F."/>
        </authorList>
    </citation>
    <scope>NUCLEOTIDE SEQUENCE [LARGE SCALE GENOMIC DNA]</scope>
</reference>
<dbReference type="GO" id="GO:0005975">
    <property type="term" value="P:carbohydrate metabolic process"/>
    <property type="evidence" value="ECO:0007669"/>
    <property type="project" value="InterPro"/>
</dbReference>
<dbReference type="SUPFAM" id="SSF51569">
    <property type="entry name" value="Aldolase"/>
    <property type="match status" value="1"/>
</dbReference>